<evidence type="ECO:0000313" key="2">
    <source>
        <dbReference type="Proteomes" id="UP001159428"/>
    </source>
</evidence>
<sequence length="137" mass="15414">MCILLERLVSSASNSPPPGQERHSDTCGFPGFRVASFIDHVFHVLDIVELESSLVRDRLDCVLQCLEDQRCFSTNLAAKPDITGNYVCELLPTDRYNASDSFKPSPHFHHYSVKLIDRAMQKALDTDRAGTETKLFV</sequence>
<keyword evidence="2" id="KW-1185">Reference proteome</keyword>
<organism evidence="1 2">
    <name type="scientific">Pocillopora meandrina</name>
    <dbReference type="NCBI Taxonomy" id="46732"/>
    <lineage>
        <taxon>Eukaryota</taxon>
        <taxon>Metazoa</taxon>
        <taxon>Cnidaria</taxon>
        <taxon>Anthozoa</taxon>
        <taxon>Hexacorallia</taxon>
        <taxon>Scleractinia</taxon>
        <taxon>Astrocoeniina</taxon>
        <taxon>Pocilloporidae</taxon>
        <taxon>Pocillopora</taxon>
    </lineage>
</organism>
<evidence type="ECO:0000313" key="1">
    <source>
        <dbReference type="EMBL" id="CAH3142824.1"/>
    </source>
</evidence>
<comment type="caution">
    <text evidence="1">The sequence shown here is derived from an EMBL/GenBank/DDBJ whole genome shotgun (WGS) entry which is preliminary data.</text>
</comment>
<dbReference type="EMBL" id="CALNXJ010000037">
    <property type="protein sequence ID" value="CAH3142824.1"/>
    <property type="molecule type" value="Genomic_DNA"/>
</dbReference>
<evidence type="ECO:0008006" key="3">
    <source>
        <dbReference type="Google" id="ProtNLM"/>
    </source>
</evidence>
<proteinExistence type="predicted"/>
<protein>
    <recommendedName>
        <fullName evidence="3">Apple domain-containing protein</fullName>
    </recommendedName>
</protein>
<name>A0AAU9XBZ1_9CNID</name>
<accession>A0AAU9XBZ1</accession>
<dbReference type="AlphaFoldDB" id="A0AAU9XBZ1"/>
<reference evidence="1 2" key="1">
    <citation type="submission" date="2022-05" db="EMBL/GenBank/DDBJ databases">
        <authorList>
            <consortium name="Genoscope - CEA"/>
            <person name="William W."/>
        </authorList>
    </citation>
    <scope>NUCLEOTIDE SEQUENCE [LARGE SCALE GENOMIC DNA]</scope>
</reference>
<gene>
    <name evidence="1" type="ORF">PMEA_00020265</name>
</gene>
<dbReference type="Proteomes" id="UP001159428">
    <property type="component" value="Unassembled WGS sequence"/>
</dbReference>